<accession>A0A4Q6XQI9</accession>
<comment type="caution">
    <text evidence="1">The sequence shown here is derived from an EMBL/GenBank/DDBJ whole genome shotgun (WGS) entry which is preliminary data.</text>
</comment>
<organism evidence="1 2">
    <name type="scientific">Sphingobacterium corticibacterium</name>
    <dbReference type="NCBI Taxonomy" id="2484746"/>
    <lineage>
        <taxon>Bacteria</taxon>
        <taxon>Pseudomonadati</taxon>
        <taxon>Bacteroidota</taxon>
        <taxon>Sphingobacteriia</taxon>
        <taxon>Sphingobacteriales</taxon>
        <taxon>Sphingobacteriaceae</taxon>
        <taxon>Sphingobacterium</taxon>
    </lineage>
</organism>
<reference evidence="1 2" key="1">
    <citation type="submission" date="2019-02" db="EMBL/GenBank/DDBJ databases">
        <authorList>
            <person name="Li Y."/>
        </authorList>
    </citation>
    <scope>NUCLEOTIDE SEQUENCE [LARGE SCALE GENOMIC DNA]</scope>
    <source>
        <strain evidence="1 2">30C10-4-7</strain>
    </source>
</reference>
<proteinExistence type="predicted"/>
<dbReference type="Proteomes" id="UP000292855">
    <property type="component" value="Unassembled WGS sequence"/>
</dbReference>
<keyword evidence="2" id="KW-1185">Reference proteome</keyword>
<evidence type="ECO:0000313" key="1">
    <source>
        <dbReference type="EMBL" id="RZF62025.1"/>
    </source>
</evidence>
<protein>
    <submittedName>
        <fullName evidence="1">Uncharacterized protein</fullName>
    </submittedName>
</protein>
<dbReference type="OrthoDB" id="711769at2"/>
<name>A0A4Q6XQI9_9SPHI</name>
<sequence length="77" mass="8732">MNLSREFTQEVNGTSINFQVTYNPQTHFFAVVENHDIHYTLGFNPATKEWTTKDGPQPAISVDELAQLVQKSFGVFV</sequence>
<dbReference type="AlphaFoldDB" id="A0A4Q6XQI9"/>
<dbReference type="RefSeq" id="WP_130140255.1">
    <property type="nucleotide sequence ID" value="NZ_SGIT01000001.1"/>
</dbReference>
<dbReference type="EMBL" id="SGIT01000001">
    <property type="protein sequence ID" value="RZF62025.1"/>
    <property type="molecule type" value="Genomic_DNA"/>
</dbReference>
<evidence type="ECO:0000313" key="2">
    <source>
        <dbReference type="Proteomes" id="UP000292855"/>
    </source>
</evidence>
<gene>
    <name evidence="1" type="ORF">EWE74_04205</name>
</gene>